<dbReference type="Proteomes" id="UP000745859">
    <property type="component" value="Unassembled WGS sequence"/>
</dbReference>
<comment type="similarity">
    <text evidence="1 2">Belongs to the outer membrane factor (OMF) (TC 1.B.17) family.</text>
</comment>
<dbReference type="Gene3D" id="2.20.200.10">
    <property type="entry name" value="Outer membrane efflux proteins (OEP)"/>
    <property type="match status" value="1"/>
</dbReference>
<proteinExistence type="inferred from homology"/>
<evidence type="ECO:0000313" key="3">
    <source>
        <dbReference type="EMBL" id="NIJ43762.1"/>
    </source>
</evidence>
<accession>A0ABX0U4H0</accession>
<dbReference type="NCBIfam" id="TIGR01845">
    <property type="entry name" value="outer_NodT"/>
    <property type="match status" value="1"/>
</dbReference>
<dbReference type="InterPro" id="IPR003423">
    <property type="entry name" value="OMP_efflux"/>
</dbReference>
<dbReference type="PANTHER" id="PTHR30203">
    <property type="entry name" value="OUTER MEMBRANE CATION EFFLUX PROTEIN"/>
    <property type="match status" value="1"/>
</dbReference>
<reference evidence="3 4" key="1">
    <citation type="submission" date="2020-03" db="EMBL/GenBank/DDBJ databases">
        <title>Genomic Encyclopedia of Type Strains, Phase IV (KMG-IV): sequencing the most valuable type-strain genomes for metagenomic binning, comparative biology and taxonomic classification.</title>
        <authorList>
            <person name="Goeker M."/>
        </authorList>
    </citation>
    <scope>NUCLEOTIDE SEQUENCE [LARGE SCALE GENOMIC DNA]</scope>
    <source>
        <strain evidence="3 4">DSM 101599</strain>
    </source>
</reference>
<keyword evidence="2" id="KW-0472">Membrane</keyword>
<name>A0ABX0U4H0_9FLAO</name>
<keyword evidence="2 3" id="KW-0449">Lipoprotein</keyword>
<dbReference type="SUPFAM" id="SSF56954">
    <property type="entry name" value="Outer membrane efflux proteins (OEP)"/>
    <property type="match status" value="1"/>
</dbReference>
<keyword evidence="4" id="KW-1185">Reference proteome</keyword>
<comment type="subcellular location">
    <subcellularLocation>
        <location evidence="2">Cell membrane</location>
        <topology evidence="2">Lipid-anchor</topology>
    </subcellularLocation>
</comment>
<protein>
    <submittedName>
        <fullName evidence="3">NodT family efflux transporter outer membrane factor (OMF) lipoprotein</fullName>
    </submittedName>
</protein>
<gene>
    <name evidence="3" type="ORF">FHR24_000201</name>
</gene>
<evidence type="ECO:0000313" key="4">
    <source>
        <dbReference type="Proteomes" id="UP000745859"/>
    </source>
</evidence>
<dbReference type="PANTHER" id="PTHR30203:SF30">
    <property type="entry name" value="OUTER MEMBRANE PROTEIN-RELATED"/>
    <property type="match status" value="1"/>
</dbReference>
<dbReference type="Pfam" id="PF02321">
    <property type="entry name" value="OEP"/>
    <property type="match status" value="2"/>
</dbReference>
<keyword evidence="2" id="KW-0564">Palmitate</keyword>
<organism evidence="3 4">
    <name type="scientific">Wenyingzhuangia heitensis</name>
    <dbReference type="NCBI Taxonomy" id="1487859"/>
    <lineage>
        <taxon>Bacteria</taxon>
        <taxon>Pseudomonadati</taxon>
        <taxon>Bacteroidota</taxon>
        <taxon>Flavobacteriia</taxon>
        <taxon>Flavobacteriales</taxon>
        <taxon>Flavobacteriaceae</taxon>
        <taxon>Wenyingzhuangia</taxon>
    </lineage>
</organism>
<keyword evidence="2" id="KW-1134">Transmembrane beta strand</keyword>
<keyword evidence="2" id="KW-0812">Transmembrane</keyword>
<dbReference type="Gene3D" id="1.20.1600.10">
    <property type="entry name" value="Outer membrane efflux proteins (OEP)"/>
    <property type="match status" value="1"/>
</dbReference>
<evidence type="ECO:0000256" key="2">
    <source>
        <dbReference type="RuleBase" id="RU362097"/>
    </source>
</evidence>
<evidence type="ECO:0000256" key="1">
    <source>
        <dbReference type="ARBA" id="ARBA00007613"/>
    </source>
</evidence>
<comment type="caution">
    <text evidence="3">The sequence shown here is derived from an EMBL/GenBank/DDBJ whole genome shotgun (WGS) entry which is preliminary data.</text>
</comment>
<sequence length="480" mass="54082">MKTINKTKSLYRLFIAGVILTMWACKTPEIIQKTANTKVPESFNNLKDSVNVATLNWKEYFTDSNLINLIDVALENNQELNIIKQEIEISKNEISAKKGEYLPFVGLQAGAGGEKVGRYTSQGANDATTPFKGTKENPEFLPDFMVGAYATWEIDIWNKLHNAKKSAVSRYLASVEGKNFMVTNLIAEIANSYYELLALDNQLEILKRNIKIQTDALEIVRLQKQAARVTELAVRRFEAQVYSTKSIQFEIEQNIVETENRIHFLIGEYPGKIERSHKGFVALEPDIVHAGVPAELLINRPDIKQAELELAAAKLDVKVAKARFYPSLGLSAGIGYQAFNAKYLLNTPKSLLYSLAGDLTAPLINKRAIKATYYNANAKQIQAVYNYERTILNAYVEVVNKLSKMSNMEKSFQLKKQEVSALAESIVISNKLFRSARADYMEVLLTQRDALESKFELIETKKNQMNAYVNMYKALGGGWN</sequence>
<dbReference type="InterPro" id="IPR010131">
    <property type="entry name" value="MdtP/NodT-like"/>
</dbReference>
<dbReference type="EMBL" id="JAASQL010000001">
    <property type="protein sequence ID" value="NIJ43762.1"/>
    <property type="molecule type" value="Genomic_DNA"/>
</dbReference>
<dbReference type="RefSeq" id="WP_167182573.1">
    <property type="nucleotide sequence ID" value="NZ_JAASQL010000001.1"/>
</dbReference>